<sequence length="382" mass="41122">MSSPFQGLKVIDLSQIYNGPYATYLMALGGAEVIKIEPPGGEPLRKRGVVGGAALPFAMLNGGKASVVLDLKTEDGKAALIDLIRTADVIVENFAPGVMDRLGVGWELLHAVNPKLIYASSSGYGRDGPYAAFPAMDLTIQAMGGVMHTTGFADRPPVKAGPAMADFFAGIHLYGAIATALYHREHTGVARRVEVSMQDAVYASLSSSLGMYWSTKGESPARTGNRHGGLAESPYNVYPTSDGFIAIICVGEAHWRSLCGLMDQTALADDPRFSSLKARVDHMDEIDETVSAWTIRHSKAELFERMMAAKVPCAPVRTLDEVMHDPNMHARGSLVWQEHPDLGRIVVQQTPFRFEGVEPVGITPSRPLGSDTQAVLAKHGHV</sequence>
<accession>A0A1Z3U6Y3</accession>
<feature type="region of interest" description="Disordered" evidence="2">
    <location>
        <begin position="363"/>
        <end position="382"/>
    </location>
</feature>
<dbReference type="SUPFAM" id="SSF89796">
    <property type="entry name" value="CoA-transferase family III (CaiB/BaiF)"/>
    <property type="match status" value="1"/>
</dbReference>
<name>A0A1Z3U6Y3_BREVE</name>
<gene>
    <name evidence="3" type="ORF">CEP68_05025</name>
</gene>
<protein>
    <submittedName>
        <fullName evidence="3">CoA transferase</fullName>
    </submittedName>
</protein>
<dbReference type="GeneID" id="34013693"/>
<evidence type="ECO:0000313" key="4">
    <source>
        <dbReference type="Proteomes" id="UP000197050"/>
    </source>
</evidence>
<reference evidence="4" key="1">
    <citation type="submission" date="2017-06" db="EMBL/GenBank/DDBJ databases">
        <title>FDA dAtabase for Regulatory Grade micrObial Sequences (FDA-ARGOS): Supporting development and validation of Infectious Disease Dx tests.</title>
        <authorList>
            <person name="Minogue T."/>
            <person name="Wolcott M."/>
            <person name="Wasieloski L."/>
            <person name="Aguilar W."/>
            <person name="Moore D."/>
            <person name="Tallon L."/>
            <person name="Sadzewicz L."/>
            <person name="Sengamalay N."/>
            <person name="Ott S."/>
            <person name="Godinez A."/>
            <person name="Nagaraj S."/>
            <person name="Nadendla S."/>
            <person name="Geyer C."/>
            <person name="Sichtig H."/>
        </authorList>
    </citation>
    <scope>NUCLEOTIDE SEQUENCE [LARGE SCALE GENOMIC DNA]</scope>
    <source>
        <strain evidence="4">FDAARGOS_289</strain>
    </source>
</reference>
<evidence type="ECO:0000256" key="1">
    <source>
        <dbReference type="ARBA" id="ARBA00022679"/>
    </source>
</evidence>
<dbReference type="AlphaFoldDB" id="A0A1Z3U6Y3"/>
<dbReference type="Gene3D" id="3.30.1540.10">
    <property type="entry name" value="formyl-coa transferase, domain 3"/>
    <property type="match status" value="1"/>
</dbReference>
<evidence type="ECO:0000256" key="2">
    <source>
        <dbReference type="SAM" id="MobiDB-lite"/>
    </source>
</evidence>
<keyword evidence="1 3" id="KW-0808">Transferase</keyword>
<dbReference type="EMBL" id="CP022048">
    <property type="protein sequence ID" value="ASE38910.1"/>
    <property type="molecule type" value="Genomic_DNA"/>
</dbReference>
<proteinExistence type="predicted"/>
<dbReference type="InterPro" id="IPR023606">
    <property type="entry name" value="CoA-Trfase_III_dom_1_sf"/>
</dbReference>
<organism evidence="3 4">
    <name type="scientific">Brevundimonas vesicularis</name>
    <name type="common">Pseudomonas vesicularis</name>
    <dbReference type="NCBI Taxonomy" id="41276"/>
    <lineage>
        <taxon>Bacteria</taxon>
        <taxon>Pseudomonadati</taxon>
        <taxon>Pseudomonadota</taxon>
        <taxon>Alphaproteobacteria</taxon>
        <taxon>Caulobacterales</taxon>
        <taxon>Caulobacteraceae</taxon>
        <taxon>Brevundimonas</taxon>
    </lineage>
</organism>
<dbReference type="Pfam" id="PF02515">
    <property type="entry name" value="CoA_transf_3"/>
    <property type="match status" value="1"/>
</dbReference>
<dbReference type="GO" id="GO:0008410">
    <property type="term" value="F:CoA-transferase activity"/>
    <property type="evidence" value="ECO:0007669"/>
    <property type="project" value="TreeGrafter"/>
</dbReference>
<dbReference type="Gene3D" id="3.40.50.10540">
    <property type="entry name" value="Crotonobetainyl-coa:carnitine coa-transferase, domain 1"/>
    <property type="match status" value="1"/>
</dbReference>
<evidence type="ECO:0000313" key="3">
    <source>
        <dbReference type="EMBL" id="ASE38910.1"/>
    </source>
</evidence>
<dbReference type="PANTHER" id="PTHR48207:SF3">
    <property type="entry name" value="SUCCINATE--HYDROXYMETHYLGLUTARATE COA-TRANSFERASE"/>
    <property type="match status" value="1"/>
</dbReference>
<dbReference type="RefSeq" id="WP_088582378.1">
    <property type="nucleotide sequence ID" value="NZ_CP022048.2"/>
</dbReference>
<dbReference type="Proteomes" id="UP000197050">
    <property type="component" value="Chromosome"/>
</dbReference>
<dbReference type="InterPro" id="IPR050483">
    <property type="entry name" value="CoA-transferase_III_domain"/>
</dbReference>
<dbReference type="InterPro" id="IPR003673">
    <property type="entry name" value="CoA-Trfase_fam_III"/>
</dbReference>
<dbReference type="KEGG" id="bvc:CEP68_05025"/>
<dbReference type="InterPro" id="IPR044855">
    <property type="entry name" value="CoA-Trfase_III_dom3_sf"/>
</dbReference>
<dbReference type="PANTHER" id="PTHR48207">
    <property type="entry name" value="SUCCINATE--HYDROXYMETHYLGLUTARATE COA-TRANSFERASE"/>
    <property type="match status" value="1"/>
</dbReference>